<proteinExistence type="predicted"/>
<feature type="compositionally biased region" description="Basic and acidic residues" evidence="1">
    <location>
        <begin position="1"/>
        <end position="15"/>
    </location>
</feature>
<accession>A0AAN7AGV2</accession>
<feature type="region of interest" description="Disordered" evidence="1">
    <location>
        <begin position="1"/>
        <end position="20"/>
    </location>
</feature>
<name>A0AAN7AGV2_9PEZI</name>
<dbReference type="AlphaFoldDB" id="A0AAN7AGV2"/>
<organism evidence="2 3">
    <name type="scientific">Podospora australis</name>
    <dbReference type="NCBI Taxonomy" id="1536484"/>
    <lineage>
        <taxon>Eukaryota</taxon>
        <taxon>Fungi</taxon>
        <taxon>Dikarya</taxon>
        <taxon>Ascomycota</taxon>
        <taxon>Pezizomycotina</taxon>
        <taxon>Sordariomycetes</taxon>
        <taxon>Sordariomycetidae</taxon>
        <taxon>Sordariales</taxon>
        <taxon>Podosporaceae</taxon>
        <taxon>Podospora</taxon>
    </lineage>
</organism>
<protein>
    <submittedName>
        <fullName evidence="2">Uncharacterized protein</fullName>
    </submittedName>
</protein>
<evidence type="ECO:0000256" key="1">
    <source>
        <dbReference type="SAM" id="MobiDB-lite"/>
    </source>
</evidence>
<gene>
    <name evidence="2" type="ORF">QBC35DRAFT_465560</name>
</gene>
<evidence type="ECO:0000313" key="3">
    <source>
        <dbReference type="Proteomes" id="UP001302126"/>
    </source>
</evidence>
<comment type="caution">
    <text evidence="2">The sequence shown here is derived from an EMBL/GenBank/DDBJ whole genome shotgun (WGS) entry which is preliminary data.</text>
</comment>
<dbReference type="EMBL" id="MU864449">
    <property type="protein sequence ID" value="KAK4185437.1"/>
    <property type="molecule type" value="Genomic_DNA"/>
</dbReference>
<sequence length="264" mass="28860">MLEERASLNHDKEEGSSDLLMRSSSSAFRPVPFSHLTIFNFTPNHQNVFQNHPPRVSICHPAVLGAALSPFARDGTEPTIGIKWTGRIFKTDAEPRVLEGEAEEILNQILAINPDYVAERVNPEYVPKDSNNDLTRRAETRGCAVMATGSKGDVDNAIRHLNSIGGLCQTPSRQCTRMTCSQTTGTYICSETSNVASVYCSVAGGWVRNIHDNCCSSSTAGLSGHIYQDRIQSVWVGYANCGHAASKRPTDYSYPGGNVNNQCY</sequence>
<evidence type="ECO:0000313" key="2">
    <source>
        <dbReference type="EMBL" id="KAK4185437.1"/>
    </source>
</evidence>
<reference evidence="2" key="2">
    <citation type="submission" date="2023-05" db="EMBL/GenBank/DDBJ databases">
        <authorList>
            <consortium name="Lawrence Berkeley National Laboratory"/>
            <person name="Steindorff A."/>
            <person name="Hensen N."/>
            <person name="Bonometti L."/>
            <person name="Westerberg I."/>
            <person name="Brannstrom I.O."/>
            <person name="Guillou S."/>
            <person name="Cros-Aarteil S."/>
            <person name="Calhoun S."/>
            <person name="Haridas S."/>
            <person name="Kuo A."/>
            <person name="Mondo S."/>
            <person name="Pangilinan J."/>
            <person name="Riley R."/>
            <person name="Labutti K."/>
            <person name="Andreopoulos B."/>
            <person name="Lipzen A."/>
            <person name="Chen C."/>
            <person name="Yanf M."/>
            <person name="Daum C."/>
            <person name="Ng V."/>
            <person name="Clum A."/>
            <person name="Ohm R."/>
            <person name="Martin F."/>
            <person name="Silar P."/>
            <person name="Natvig D."/>
            <person name="Lalanne C."/>
            <person name="Gautier V."/>
            <person name="Ament-Velasquez S.L."/>
            <person name="Kruys A."/>
            <person name="Hutchinson M.I."/>
            <person name="Powell A.J."/>
            <person name="Barry K."/>
            <person name="Miller A.N."/>
            <person name="Grigoriev I.V."/>
            <person name="Debuchy R."/>
            <person name="Gladieux P."/>
            <person name="Thoren M.H."/>
            <person name="Johannesson H."/>
        </authorList>
    </citation>
    <scope>NUCLEOTIDE SEQUENCE</scope>
    <source>
        <strain evidence="2">PSN309</strain>
    </source>
</reference>
<keyword evidence="3" id="KW-1185">Reference proteome</keyword>
<reference evidence="2" key="1">
    <citation type="journal article" date="2023" name="Mol. Phylogenet. Evol.">
        <title>Genome-scale phylogeny and comparative genomics of the fungal order Sordariales.</title>
        <authorList>
            <person name="Hensen N."/>
            <person name="Bonometti L."/>
            <person name="Westerberg I."/>
            <person name="Brannstrom I.O."/>
            <person name="Guillou S."/>
            <person name="Cros-Aarteil S."/>
            <person name="Calhoun S."/>
            <person name="Haridas S."/>
            <person name="Kuo A."/>
            <person name="Mondo S."/>
            <person name="Pangilinan J."/>
            <person name="Riley R."/>
            <person name="LaButti K."/>
            <person name="Andreopoulos B."/>
            <person name="Lipzen A."/>
            <person name="Chen C."/>
            <person name="Yan M."/>
            <person name="Daum C."/>
            <person name="Ng V."/>
            <person name="Clum A."/>
            <person name="Steindorff A."/>
            <person name="Ohm R.A."/>
            <person name="Martin F."/>
            <person name="Silar P."/>
            <person name="Natvig D.O."/>
            <person name="Lalanne C."/>
            <person name="Gautier V."/>
            <person name="Ament-Velasquez S.L."/>
            <person name="Kruys A."/>
            <person name="Hutchinson M.I."/>
            <person name="Powell A.J."/>
            <person name="Barry K."/>
            <person name="Miller A.N."/>
            <person name="Grigoriev I.V."/>
            <person name="Debuchy R."/>
            <person name="Gladieux P."/>
            <person name="Hiltunen Thoren M."/>
            <person name="Johannesson H."/>
        </authorList>
    </citation>
    <scope>NUCLEOTIDE SEQUENCE</scope>
    <source>
        <strain evidence="2">PSN309</strain>
    </source>
</reference>
<dbReference type="Proteomes" id="UP001302126">
    <property type="component" value="Unassembled WGS sequence"/>
</dbReference>